<dbReference type="EMBL" id="FOAF01000001">
    <property type="protein sequence ID" value="SEK78041.1"/>
    <property type="molecule type" value="Genomic_DNA"/>
</dbReference>
<accession>A0A1H7JTJ2</accession>
<protein>
    <recommendedName>
        <fullName evidence="3">Lipoprotein</fullName>
    </recommendedName>
</protein>
<proteinExistence type="predicted"/>
<dbReference type="OrthoDB" id="760285at2"/>
<reference evidence="2" key="1">
    <citation type="submission" date="2016-10" db="EMBL/GenBank/DDBJ databases">
        <authorList>
            <person name="Varghese N."/>
            <person name="Submissions S."/>
        </authorList>
    </citation>
    <scope>NUCLEOTIDE SEQUENCE [LARGE SCALE GENOMIC DNA]</scope>
    <source>
        <strain evidence="2">DSM 18733</strain>
    </source>
</reference>
<dbReference type="Proteomes" id="UP000199421">
    <property type="component" value="Unassembled WGS sequence"/>
</dbReference>
<keyword evidence="2" id="KW-1185">Reference proteome</keyword>
<dbReference type="AlphaFoldDB" id="A0A1H7JTJ2"/>
<evidence type="ECO:0000313" key="1">
    <source>
        <dbReference type="EMBL" id="SEK78041.1"/>
    </source>
</evidence>
<dbReference type="RefSeq" id="WP_093319848.1">
    <property type="nucleotide sequence ID" value="NZ_FOAF01000001.1"/>
</dbReference>
<evidence type="ECO:0000313" key="2">
    <source>
        <dbReference type="Proteomes" id="UP000199421"/>
    </source>
</evidence>
<dbReference type="PROSITE" id="PS51257">
    <property type="entry name" value="PROKAR_LIPOPROTEIN"/>
    <property type="match status" value="1"/>
</dbReference>
<organism evidence="1 2">
    <name type="scientific">Olivibacter domesticus</name>
    <name type="common">Pseudosphingobacterium domesticum</name>
    <dbReference type="NCBI Taxonomy" id="407022"/>
    <lineage>
        <taxon>Bacteria</taxon>
        <taxon>Pseudomonadati</taxon>
        <taxon>Bacteroidota</taxon>
        <taxon>Sphingobacteriia</taxon>
        <taxon>Sphingobacteriales</taxon>
        <taxon>Sphingobacteriaceae</taxon>
        <taxon>Olivibacter</taxon>
    </lineage>
</organism>
<gene>
    <name evidence="1" type="ORF">SAMN05661044_01127</name>
</gene>
<sequence>MLISKLTSKLILFVFLFFVSSCAVKYKLGKNDIKYDDDVTIGIYKMVEQGGQSGWIRSLVPARGHKFIATYISANNSGQTEKIINLEDFYLIDTVKKEKYPLVSAYLTSKVVFAAKSRLKLSENEIAKRMLLFSYPKKAKPSFIVFEDKLYPIRYN</sequence>
<evidence type="ECO:0008006" key="3">
    <source>
        <dbReference type="Google" id="ProtNLM"/>
    </source>
</evidence>
<name>A0A1H7JTJ2_OLID1</name>